<dbReference type="NCBIfam" id="TIGR01981">
    <property type="entry name" value="sufD"/>
    <property type="match status" value="1"/>
</dbReference>
<dbReference type="InterPro" id="IPR037284">
    <property type="entry name" value="SUF_FeS_clus_asmbl_SufBD_sf"/>
</dbReference>
<evidence type="ECO:0000313" key="2">
    <source>
        <dbReference type="EMBL" id="BBE30516.1"/>
    </source>
</evidence>
<name>A0A7G1G5G2_9BACT</name>
<gene>
    <name evidence="2" type="ORF">OSSY52_06570</name>
</gene>
<dbReference type="Pfam" id="PF01458">
    <property type="entry name" value="SUFBD_core"/>
    <property type="match status" value="1"/>
</dbReference>
<dbReference type="PANTHER" id="PTHR43575">
    <property type="entry name" value="PROTEIN ABCI7, CHLOROPLASTIC"/>
    <property type="match status" value="1"/>
</dbReference>
<dbReference type="SUPFAM" id="SSF101960">
    <property type="entry name" value="Stabilizer of iron transporter SufD"/>
    <property type="match status" value="1"/>
</dbReference>
<evidence type="ECO:0000259" key="1">
    <source>
        <dbReference type="Pfam" id="PF01458"/>
    </source>
</evidence>
<proteinExistence type="predicted"/>
<dbReference type="PANTHER" id="PTHR43575:SF1">
    <property type="entry name" value="PROTEIN ABCI7, CHLOROPLASTIC"/>
    <property type="match status" value="1"/>
</dbReference>
<dbReference type="InterPro" id="IPR055346">
    <property type="entry name" value="Fe-S_cluster_assembly_SufBD"/>
</dbReference>
<dbReference type="GO" id="GO:0016226">
    <property type="term" value="P:iron-sulfur cluster assembly"/>
    <property type="evidence" value="ECO:0007669"/>
    <property type="project" value="InterPro"/>
</dbReference>
<dbReference type="InterPro" id="IPR000825">
    <property type="entry name" value="SUF_FeS_clus_asmbl_SufBD_core"/>
</dbReference>
<dbReference type="KEGG" id="ocy:OSSY52_06570"/>
<organism evidence="2 3">
    <name type="scientific">Tepiditoga spiralis</name>
    <dbReference type="NCBI Taxonomy" id="2108365"/>
    <lineage>
        <taxon>Bacteria</taxon>
        <taxon>Thermotogati</taxon>
        <taxon>Thermotogota</taxon>
        <taxon>Thermotogae</taxon>
        <taxon>Petrotogales</taxon>
        <taxon>Petrotogaceae</taxon>
        <taxon>Tepiditoga</taxon>
    </lineage>
</organism>
<sequence length="395" mass="45491">MKTIFEKPINMVHKNFKGIEPEPKQIKSENDYNETELQMAIEYTENEDMKKYRKIKFEAYKKWDFPIWKRARLKGYDPLKYTPCKSQIDNIDEEGLEILSKYGFEGAHRKYLLMAETFYNTGYYIKTNENEIAETKVIQYNTETSVYENTVFNIKKNSKLTVVRVFKTKSDIFRTTALKGRLEENSELTIINVNILNDENISIDNAMFDIGKNAKIKVFDLNIGGKLAVPHYIFRLSEKNGQAEMKPYFLGNNETIIDMLYLMKFYAPDTIGKIYGKGALKDKSKVIFRGFLDLKKGAKEATADESEYTLLLSPKAKAEAIPSLLVDENEVNAAHAASVGTIEEDKLYYLMTRGFSKDEAKKLISFGIFEPVIEEIEKYHPSTAEVITNVIKSKI</sequence>
<dbReference type="EMBL" id="AP018712">
    <property type="protein sequence ID" value="BBE30516.1"/>
    <property type="molecule type" value="Genomic_DNA"/>
</dbReference>
<dbReference type="Proteomes" id="UP000516361">
    <property type="component" value="Chromosome"/>
</dbReference>
<accession>A0A7G1G5G2</accession>
<dbReference type="InParanoid" id="A0A7G1G5G2"/>
<reference evidence="2 3" key="1">
    <citation type="submission" date="2018-06" db="EMBL/GenBank/DDBJ databases">
        <title>Genome sequencing of Oceanotoga sp. sy52.</title>
        <authorList>
            <person name="Mori K."/>
        </authorList>
    </citation>
    <scope>NUCLEOTIDE SEQUENCE [LARGE SCALE GENOMIC DNA]</scope>
    <source>
        <strain evidence="3">sy52</strain>
    </source>
</reference>
<feature type="domain" description="SUF system FeS cluster assembly SufBD core" evidence="1">
    <location>
        <begin position="142"/>
        <end position="367"/>
    </location>
</feature>
<protein>
    <submittedName>
        <fullName evidence="2">Fe-S cluster assembly protein SufD</fullName>
    </submittedName>
</protein>
<keyword evidence="3" id="KW-1185">Reference proteome</keyword>
<evidence type="ECO:0000313" key="3">
    <source>
        <dbReference type="Proteomes" id="UP000516361"/>
    </source>
</evidence>
<dbReference type="RefSeq" id="WP_190615602.1">
    <property type="nucleotide sequence ID" value="NZ_AP018712.1"/>
</dbReference>
<dbReference type="AlphaFoldDB" id="A0A7G1G5G2"/>
<dbReference type="InterPro" id="IPR011542">
    <property type="entry name" value="SUF_FeS_clus_asmbl_SufD"/>
</dbReference>